<dbReference type="EMBL" id="BKCJ010337865">
    <property type="protein sequence ID" value="GEZ88971.1"/>
    <property type="molecule type" value="Genomic_DNA"/>
</dbReference>
<accession>A0A699IVB7</accession>
<gene>
    <name evidence="1" type="ORF">Tci_560944</name>
</gene>
<reference evidence="1" key="1">
    <citation type="journal article" date="2019" name="Sci. Rep.">
        <title>Draft genome of Tanacetum cinerariifolium, the natural source of mosquito coil.</title>
        <authorList>
            <person name="Yamashiro T."/>
            <person name="Shiraishi A."/>
            <person name="Satake H."/>
            <person name="Nakayama K."/>
        </authorList>
    </citation>
    <scope>NUCLEOTIDE SEQUENCE</scope>
</reference>
<name>A0A699IVB7_TANCI</name>
<proteinExistence type="predicted"/>
<organism evidence="1">
    <name type="scientific">Tanacetum cinerariifolium</name>
    <name type="common">Dalmatian daisy</name>
    <name type="synonym">Chrysanthemum cinerariifolium</name>
    <dbReference type="NCBI Taxonomy" id="118510"/>
    <lineage>
        <taxon>Eukaryota</taxon>
        <taxon>Viridiplantae</taxon>
        <taxon>Streptophyta</taxon>
        <taxon>Embryophyta</taxon>
        <taxon>Tracheophyta</taxon>
        <taxon>Spermatophyta</taxon>
        <taxon>Magnoliopsida</taxon>
        <taxon>eudicotyledons</taxon>
        <taxon>Gunneridae</taxon>
        <taxon>Pentapetalae</taxon>
        <taxon>asterids</taxon>
        <taxon>campanulids</taxon>
        <taxon>Asterales</taxon>
        <taxon>Asteraceae</taxon>
        <taxon>Asteroideae</taxon>
        <taxon>Anthemideae</taxon>
        <taxon>Anthemidinae</taxon>
        <taxon>Tanacetum</taxon>
    </lineage>
</organism>
<sequence length="75" mass="9125">MSFLDELQWHRLLWCRYSGALRSWYQEARCRVNFSNNVSNKSMVGFECCEGWKDYFLVHFSCRRKIIMVSQPEHL</sequence>
<protein>
    <submittedName>
        <fullName evidence="1">Uncharacterized protein</fullName>
    </submittedName>
</protein>
<comment type="caution">
    <text evidence="1">The sequence shown here is derived from an EMBL/GenBank/DDBJ whole genome shotgun (WGS) entry which is preliminary data.</text>
</comment>
<evidence type="ECO:0000313" key="1">
    <source>
        <dbReference type="EMBL" id="GEZ88971.1"/>
    </source>
</evidence>
<dbReference type="AlphaFoldDB" id="A0A699IVB7"/>